<feature type="transmembrane region" description="Helical" evidence="8">
    <location>
        <begin position="71"/>
        <end position="99"/>
    </location>
</feature>
<evidence type="ECO:0000256" key="5">
    <source>
        <dbReference type="ARBA" id="ARBA00023136"/>
    </source>
</evidence>
<dbReference type="GO" id="GO:0007635">
    <property type="term" value="P:chemosensory behavior"/>
    <property type="evidence" value="ECO:0007669"/>
    <property type="project" value="TreeGrafter"/>
</dbReference>
<evidence type="ECO:0000256" key="1">
    <source>
        <dbReference type="ARBA" id="ARBA00004651"/>
    </source>
</evidence>
<keyword evidence="2 8" id="KW-1003">Cell membrane</keyword>
<dbReference type="GO" id="GO:0005886">
    <property type="term" value="C:plasma membrane"/>
    <property type="evidence" value="ECO:0007669"/>
    <property type="project" value="UniProtKB-SubCell"/>
</dbReference>
<dbReference type="PANTHER" id="PTHR21143:SF134">
    <property type="entry name" value="GUSTATORY RECEPTOR"/>
    <property type="match status" value="1"/>
</dbReference>
<sequence>MIFAQQVYQLAVFKIDRGRSKIVSTRNEVILSVLAILLIVIDLLYTTYRIIAYPEEGIIQSAEVPDSSSKGIQLFTLIGFLEFTFTIISSIYFLFVGLLKRHDQIKFVNKMQKIDDIMKFDFKINIDYARYKWVSLGILIIVLLYYNVCVGGVMFFILLKDYFQKIESLMTFIVYIVQSSSSGIFTYGYVGYVILINRRVSRINKKLSDIVRFPPEVLEGRYKSKEALCTEMMQFTKIYKNFCSCVEDLNEIFGFSMVLHFAHDFTLLTTQIFAIFYIGFFDFWEPSKYKICALIIWTLPNVLKMSFICLVCHLTRNEIEACSLHLRHFSNEANEDELTDITDMFSLQSIHLKTEFSANNFFSIDMSLFFTIISATTTYLVILIQFKNYEDENSSATDMFKNITNSSTLLN</sequence>
<feature type="transmembrane region" description="Helical" evidence="8">
    <location>
        <begin position="265"/>
        <end position="284"/>
    </location>
</feature>
<evidence type="ECO:0000256" key="6">
    <source>
        <dbReference type="ARBA" id="ARBA00023170"/>
    </source>
</evidence>
<protein>
    <recommendedName>
        <fullName evidence="8">Gustatory receptor</fullName>
    </recommendedName>
</protein>
<feature type="transmembrane region" description="Helical" evidence="8">
    <location>
        <begin position="169"/>
        <end position="196"/>
    </location>
</feature>
<accession>A0A7D0TDV7</accession>
<feature type="transmembrane region" description="Helical" evidence="8">
    <location>
        <begin position="133"/>
        <end position="157"/>
    </location>
</feature>
<reference evidence="9" key="1">
    <citation type="submission" date="2019-07" db="EMBL/GenBank/DDBJ databases">
        <title>Identification and Expression Pattern of Chemosensory Genes from the Transcriptome of the Propsilocerus akamusi.</title>
        <authorList>
            <person name="Yan C."/>
            <person name="Pan L."/>
        </authorList>
    </citation>
    <scope>NUCLEOTIDE SEQUENCE</scope>
</reference>
<organism evidence="9">
    <name type="scientific">Propsilocerus akamusi</name>
    <dbReference type="NCBI Taxonomy" id="903466"/>
    <lineage>
        <taxon>Eukaryota</taxon>
        <taxon>Metazoa</taxon>
        <taxon>Ecdysozoa</taxon>
        <taxon>Arthropoda</taxon>
        <taxon>Hexapoda</taxon>
        <taxon>Insecta</taxon>
        <taxon>Pterygota</taxon>
        <taxon>Neoptera</taxon>
        <taxon>Endopterygota</taxon>
        <taxon>Diptera</taxon>
        <taxon>Nematocera</taxon>
        <taxon>Chironomoidea</taxon>
        <taxon>Chironomidae</taxon>
        <taxon>Propsilocerus</taxon>
    </lineage>
</organism>
<keyword evidence="5 8" id="KW-0472">Membrane</keyword>
<name>A0A7D0TDV7_9DIPT</name>
<dbReference type="GO" id="GO:0043025">
    <property type="term" value="C:neuronal cell body"/>
    <property type="evidence" value="ECO:0007669"/>
    <property type="project" value="TreeGrafter"/>
</dbReference>
<comment type="subcellular location">
    <subcellularLocation>
        <location evidence="1 8">Cell membrane</location>
        <topology evidence="1 8">Multi-pass membrane protein</topology>
    </subcellularLocation>
</comment>
<dbReference type="PANTHER" id="PTHR21143">
    <property type="entry name" value="INVERTEBRATE GUSTATORY RECEPTOR"/>
    <property type="match status" value="1"/>
</dbReference>
<dbReference type="InterPro" id="IPR013604">
    <property type="entry name" value="7TM_chemorcpt"/>
</dbReference>
<keyword evidence="3 8" id="KW-0812">Transmembrane</keyword>
<dbReference type="GO" id="GO:0007165">
    <property type="term" value="P:signal transduction"/>
    <property type="evidence" value="ECO:0007669"/>
    <property type="project" value="UniProtKB-KW"/>
</dbReference>
<evidence type="ECO:0000256" key="7">
    <source>
        <dbReference type="ARBA" id="ARBA00023224"/>
    </source>
</evidence>
<keyword evidence="7 8" id="KW-0807">Transducer</keyword>
<evidence type="ECO:0000256" key="4">
    <source>
        <dbReference type="ARBA" id="ARBA00022989"/>
    </source>
</evidence>
<evidence type="ECO:0000313" key="9">
    <source>
        <dbReference type="EMBL" id="QGW50637.1"/>
    </source>
</evidence>
<keyword evidence="4 8" id="KW-1133">Transmembrane helix</keyword>
<evidence type="ECO:0000256" key="8">
    <source>
        <dbReference type="RuleBase" id="RU363108"/>
    </source>
</evidence>
<comment type="similarity">
    <text evidence="8">Belongs to the insect chemoreceptor superfamily. Gustatory receptor (GR) family.</text>
</comment>
<dbReference type="GO" id="GO:0030424">
    <property type="term" value="C:axon"/>
    <property type="evidence" value="ECO:0007669"/>
    <property type="project" value="TreeGrafter"/>
</dbReference>
<feature type="transmembrane region" description="Helical" evidence="8">
    <location>
        <begin position="361"/>
        <end position="384"/>
    </location>
</feature>
<comment type="function">
    <text evidence="8">Gustatory receptor which mediates acceptance or avoidance behavior, depending on its substrates.</text>
</comment>
<proteinExistence type="evidence at transcript level"/>
<dbReference type="Pfam" id="PF08395">
    <property type="entry name" value="7tm_7"/>
    <property type="match status" value="1"/>
</dbReference>
<keyword evidence="6 8" id="KW-0675">Receptor</keyword>
<feature type="transmembrane region" description="Helical" evidence="8">
    <location>
        <begin position="29"/>
        <end position="51"/>
    </location>
</feature>
<dbReference type="GO" id="GO:0030425">
    <property type="term" value="C:dendrite"/>
    <property type="evidence" value="ECO:0007669"/>
    <property type="project" value="TreeGrafter"/>
</dbReference>
<evidence type="ECO:0000256" key="2">
    <source>
        <dbReference type="ARBA" id="ARBA00022475"/>
    </source>
</evidence>
<dbReference type="GO" id="GO:0008049">
    <property type="term" value="P:male courtship behavior"/>
    <property type="evidence" value="ECO:0007669"/>
    <property type="project" value="TreeGrafter"/>
</dbReference>
<evidence type="ECO:0000256" key="3">
    <source>
        <dbReference type="ARBA" id="ARBA00022692"/>
    </source>
</evidence>
<dbReference type="EMBL" id="MN132964">
    <property type="protein sequence ID" value="QGW50637.1"/>
    <property type="molecule type" value="mRNA"/>
</dbReference>
<comment type="caution">
    <text evidence="8">Lacks conserved residue(s) required for the propagation of feature annotation.</text>
</comment>
<dbReference type="AlphaFoldDB" id="A0A7D0TDV7"/>
<dbReference type="GO" id="GO:0050909">
    <property type="term" value="P:sensory perception of taste"/>
    <property type="evidence" value="ECO:0007669"/>
    <property type="project" value="InterPro"/>
</dbReference>